<dbReference type="AlphaFoldDB" id="A0A5M6ZKM6"/>
<feature type="compositionally biased region" description="Basic and acidic residues" evidence="8">
    <location>
        <begin position="1"/>
        <end position="10"/>
    </location>
</feature>
<evidence type="ECO:0000313" key="12">
    <source>
        <dbReference type="Proteomes" id="UP000325122"/>
    </source>
</evidence>
<dbReference type="Pfam" id="PF13231">
    <property type="entry name" value="PMT_2"/>
    <property type="match status" value="1"/>
</dbReference>
<evidence type="ECO:0000256" key="2">
    <source>
        <dbReference type="ARBA" id="ARBA00022475"/>
    </source>
</evidence>
<dbReference type="InterPro" id="IPR050297">
    <property type="entry name" value="LipidA_mod_glycosyltrf_83"/>
</dbReference>
<dbReference type="PANTHER" id="PTHR33908">
    <property type="entry name" value="MANNOSYLTRANSFERASE YKCB-RELATED"/>
    <property type="match status" value="1"/>
</dbReference>
<feature type="transmembrane region" description="Helical" evidence="9">
    <location>
        <begin position="227"/>
        <end position="243"/>
    </location>
</feature>
<evidence type="ECO:0000256" key="7">
    <source>
        <dbReference type="ARBA" id="ARBA00023136"/>
    </source>
</evidence>
<evidence type="ECO:0000256" key="4">
    <source>
        <dbReference type="ARBA" id="ARBA00022679"/>
    </source>
</evidence>
<feature type="transmembrane region" description="Helical" evidence="9">
    <location>
        <begin position="85"/>
        <end position="106"/>
    </location>
</feature>
<organism evidence="11 12">
    <name type="scientific">Alkalicaulis satelles</name>
    <dbReference type="NCBI Taxonomy" id="2609175"/>
    <lineage>
        <taxon>Bacteria</taxon>
        <taxon>Pseudomonadati</taxon>
        <taxon>Pseudomonadota</taxon>
        <taxon>Alphaproteobacteria</taxon>
        <taxon>Maricaulales</taxon>
        <taxon>Maricaulaceae</taxon>
        <taxon>Alkalicaulis</taxon>
    </lineage>
</organism>
<evidence type="ECO:0000313" key="11">
    <source>
        <dbReference type="EMBL" id="KAA5805386.1"/>
    </source>
</evidence>
<dbReference type="GO" id="GO:0016763">
    <property type="term" value="F:pentosyltransferase activity"/>
    <property type="evidence" value="ECO:0007669"/>
    <property type="project" value="TreeGrafter"/>
</dbReference>
<feature type="compositionally biased region" description="Basic residues" evidence="8">
    <location>
        <begin position="31"/>
        <end position="41"/>
    </location>
</feature>
<keyword evidence="5 9" id="KW-0812">Transmembrane</keyword>
<dbReference type="GO" id="GO:0009103">
    <property type="term" value="P:lipopolysaccharide biosynthetic process"/>
    <property type="evidence" value="ECO:0007669"/>
    <property type="project" value="UniProtKB-ARBA"/>
</dbReference>
<dbReference type="GO" id="GO:0005886">
    <property type="term" value="C:plasma membrane"/>
    <property type="evidence" value="ECO:0007669"/>
    <property type="project" value="UniProtKB-SubCell"/>
</dbReference>
<accession>A0A5M6ZKM6</accession>
<evidence type="ECO:0000256" key="3">
    <source>
        <dbReference type="ARBA" id="ARBA00022676"/>
    </source>
</evidence>
<keyword evidence="3" id="KW-0328">Glycosyltransferase</keyword>
<gene>
    <name evidence="11" type="ORF">F1654_05245</name>
</gene>
<evidence type="ECO:0000256" key="1">
    <source>
        <dbReference type="ARBA" id="ARBA00004651"/>
    </source>
</evidence>
<keyword evidence="2" id="KW-1003">Cell membrane</keyword>
<keyword evidence="6 9" id="KW-1133">Transmembrane helix</keyword>
<keyword evidence="7 9" id="KW-0472">Membrane</keyword>
<protein>
    <recommendedName>
        <fullName evidence="10">Glycosyltransferase RgtA/B/C/D-like domain-containing protein</fullName>
    </recommendedName>
</protein>
<evidence type="ECO:0000256" key="8">
    <source>
        <dbReference type="SAM" id="MobiDB-lite"/>
    </source>
</evidence>
<dbReference type="InterPro" id="IPR038731">
    <property type="entry name" value="RgtA/B/C-like"/>
</dbReference>
<reference evidence="11 12" key="1">
    <citation type="submission" date="2019-09" db="EMBL/GenBank/DDBJ databases">
        <authorList>
            <person name="Kevbrin V."/>
            <person name="Grouzdev D.S."/>
        </authorList>
    </citation>
    <scope>NUCLEOTIDE SEQUENCE [LARGE SCALE GENOMIC DNA]</scope>
    <source>
        <strain evidence="11 12">G-192</strain>
    </source>
</reference>
<dbReference type="PANTHER" id="PTHR33908:SF11">
    <property type="entry name" value="MEMBRANE PROTEIN"/>
    <property type="match status" value="1"/>
</dbReference>
<evidence type="ECO:0000256" key="6">
    <source>
        <dbReference type="ARBA" id="ARBA00022989"/>
    </source>
</evidence>
<keyword evidence="12" id="KW-1185">Reference proteome</keyword>
<sequence>MCAVRDRRPEGAATPRRSRLSMAGSLTNTTHGRRSRARRAKVTGGAPPQTGAIAARAGRAAVYGDPSSSGEGALRAPDHERVSPWLWAAAGLAVAAGALWSLYLAANANLLWEEAYFRLAGRSPALGYADTPLGTPLLAALSEALFGSGKLGSRLLTWALSALLPLGVFFLAEPLTGRVRALIAAALSALVPPFVIAGVYAYPEGPLQLLAVVFAGCLIRALAGNKLAWWLAAGAVCAIGLLYHYRFWFAPAGVLVFLLAAQAGRAQWRNPKALAAGAVAVLGVIPSIAHNVLTDFGPLRFQALERQDWRFWPRGLLYPVEQAGLVTPVMFALLAGAAVLAVLRWRGGDARHALLVCMAGALFIPFAALALFDSRYLLHWPLMTYALLIVLAPEAAQRFHDALGQAWRRWTARVAAVIGAVLMAAGAIGFGVSLLIWQAPERFLEPDRFYTLQGGDLEDWSRFAPALERAFAQAGEGAVFAAADQVAGVQLRVTGGVTARAYMLDHPDDATRGVQTAHAPRGESEADLIAREGGSPAVVALREPFYLYRDLDAVAFRERLCAMFEDVRLVETARLPPGRVEASFFVARVREGGPAETSEPCAFLPHAILERPRPAERVSGVIPVYGVAAHPSGVERVEVLVDGEVKVTAWQRHDLPGWRFPPVLDFDPDYPQVYWDVRLDLDGVPSGRRTLSIRVVARGGESFITGERPLFVR</sequence>
<evidence type="ECO:0000256" key="5">
    <source>
        <dbReference type="ARBA" id="ARBA00022692"/>
    </source>
</evidence>
<feature type="transmembrane region" description="Helical" evidence="9">
    <location>
        <begin position="325"/>
        <end position="345"/>
    </location>
</feature>
<comment type="caution">
    <text evidence="11">The sequence shown here is derived from an EMBL/GenBank/DDBJ whole genome shotgun (WGS) entry which is preliminary data.</text>
</comment>
<dbReference type="EMBL" id="VWOJ01000001">
    <property type="protein sequence ID" value="KAA5805386.1"/>
    <property type="molecule type" value="Genomic_DNA"/>
</dbReference>
<feature type="region of interest" description="Disordered" evidence="8">
    <location>
        <begin position="1"/>
        <end position="51"/>
    </location>
</feature>
<feature type="transmembrane region" description="Helical" evidence="9">
    <location>
        <begin position="352"/>
        <end position="372"/>
    </location>
</feature>
<proteinExistence type="predicted"/>
<comment type="subcellular location">
    <subcellularLocation>
        <location evidence="1">Cell membrane</location>
        <topology evidence="1">Multi-pass membrane protein</topology>
    </subcellularLocation>
</comment>
<name>A0A5M6ZKM6_9PROT</name>
<evidence type="ECO:0000256" key="9">
    <source>
        <dbReference type="SAM" id="Phobius"/>
    </source>
</evidence>
<feature type="transmembrane region" description="Helical" evidence="9">
    <location>
        <begin position="179"/>
        <end position="200"/>
    </location>
</feature>
<feature type="transmembrane region" description="Helical" evidence="9">
    <location>
        <begin position="416"/>
        <end position="437"/>
    </location>
</feature>
<feature type="transmembrane region" description="Helical" evidence="9">
    <location>
        <begin position="378"/>
        <end position="396"/>
    </location>
</feature>
<keyword evidence="4" id="KW-0808">Transferase</keyword>
<evidence type="ECO:0000259" key="10">
    <source>
        <dbReference type="Pfam" id="PF13231"/>
    </source>
</evidence>
<feature type="domain" description="Glycosyltransferase RgtA/B/C/D-like" evidence="10">
    <location>
        <begin position="130"/>
        <end position="289"/>
    </location>
</feature>
<feature type="transmembrane region" description="Helical" evidence="9">
    <location>
        <begin position="155"/>
        <end position="172"/>
    </location>
</feature>
<feature type="transmembrane region" description="Helical" evidence="9">
    <location>
        <begin position="206"/>
        <end position="222"/>
    </location>
</feature>
<dbReference type="Proteomes" id="UP000325122">
    <property type="component" value="Unassembled WGS sequence"/>
</dbReference>